<name>A0A0M8KAG5_9CHLR</name>
<feature type="domain" description="Mut7-C RNAse" evidence="1">
    <location>
        <begin position="16"/>
        <end position="157"/>
    </location>
</feature>
<protein>
    <recommendedName>
        <fullName evidence="1">Mut7-C RNAse domain-containing protein</fullName>
    </recommendedName>
</protein>
<dbReference type="EMBL" id="BBZA01000188">
    <property type="protein sequence ID" value="GAP63759.1"/>
    <property type="molecule type" value="Genomic_DNA"/>
</dbReference>
<dbReference type="AlphaFoldDB" id="A0A0M8KAG5"/>
<dbReference type="OrthoDB" id="9797655at2"/>
<organism evidence="2 3">
    <name type="scientific">Ardenticatena maritima</name>
    <dbReference type="NCBI Taxonomy" id="872965"/>
    <lineage>
        <taxon>Bacteria</taxon>
        <taxon>Bacillati</taxon>
        <taxon>Chloroflexota</taxon>
        <taxon>Ardenticatenia</taxon>
        <taxon>Ardenticatenales</taxon>
        <taxon>Ardenticatenaceae</taxon>
        <taxon>Ardenticatena</taxon>
    </lineage>
</organism>
<dbReference type="Proteomes" id="UP000037784">
    <property type="component" value="Unassembled WGS sequence"/>
</dbReference>
<gene>
    <name evidence="2" type="ORF">ARMA_2182</name>
</gene>
<dbReference type="PANTHER" id="PTHR39081:SF1">
    <property type="entry name" value="MUT7-C RNASE DOMAIN-CONTAINING PROTEIN"/>
    <property type="match status" value="1"/>
</dbReference>
<reference evidence="3" key="2">
    <citation type="submission" date="2015-08" db="EMBL/GenBank/DDBJ databases">
        <title>Draft Genome Sequence of a Heterotrophic Facultative Anaerobic Bacterium Ardenticatena maritima Strain 110S.</title>
        <authorList>
            <person name="Kawaichi S."/>
            <person name="Yoshida T."/>
            <person name="Sako Y."/>
            <person name="Nakamura R."/>
        </authorList>
    </citation>
    <scope>NUCLEOTIDE SEQUENCE [LARGE SCALE GENOMIC DNA]</scope>
    <source>
        <strain evidence="3">110S</strain>
    </source>
</reference>
<evidence type="ECO:0000313" key="2">
    <source>
        <dbReference type="EMBL" id="GAP63759.1"/>
    </source>
</evidence>
<dbReference type="STRING" id="872965.SE16_05460"/>
<reference evidence="2 3" key="1">
    <citation type="journal article" date="2015" name="Genome Announc.">
        <title>Draft Genome Sequence of a Heterotrophic Facultative Anaerobic Thermophilic Bacterium, Ardenticatena maritima Strain 110ST.</title>
        <authorList>
            <person name="Kawaichi S."/>
            <person name="Yoshida T."/>
            <person name="Sako Y."/>
            <person name="Nakamura R."/>
        </authorList>
    </citation>
    <scope>NUCLEOTIDE SEQUENCE [LARGE SCALE GENOMIC DNA]</scope>
    <source>
        <strain evidence="2 3">110S</strain>
    </source>
</reference>
<keyword evidence="3" id="KW-1185">Reference proteome</keyword>
<dbReference type="InParanoid" id="A0A0M8KAG5"/>
<evidence type="ECO:0000259" key="1">
    <source>
        <dbReference type="Pfam" id="PF01927"/>
    </source>
</evidence>
<proteinExistence type="predicted"/>
<accession>A0A0M8KAG5</accession>
<comment type="caution">
    <text evidence="2">The sequence shown here is derived from an EMBL/GenBank/DDBJ whole genome shotgun (WGS) entry which is preliminary data.</text>
</comment>
<dbReference type="Pfam" id="PF01927">
    <property type="entry name" value="Mut7-C"/>
    <property type="match status" value="1"/>
</dbReference>
<dbReference type="InterPro" id="IPR002782">
    <property type="entry name" value="Mut7-C_RNAse_dom"/>
</dbReference>
<sequence length="171" mass="20127">MQKNQTLHAQQPAPAPRFAADAMLGRLATWLRLLGYDTFYQRDIEDSDLADIARREGRILLTRDVQLTKRRGLRTLLIESDDVWEQLRQVVRTYHLRRSPEQARCPRCNTPLHPLSRTAAQARVPEYVWRTRQTFRECPTCQRVFWRGTHIDDIEARFAALFQEEEKPPDG</sequence>
<dbReference type="RefSeq" id="WP_054493555.1">
    <property type="nucleotide sequence ID" value="NZ_BBZA01000188.1"/>
</dbReference>
<dbReference type="PANTHER" id="PTHR39081">
    <property type="entry name" value="MUT7-C DOMAIN-CONTAINING PROTEIN"/>
    <property type="match status" value="1"/>
</dbReference>
<evidence type="ECO:0000313" key="3">
    <source>
        <dbReference type="Proteomes" id="UP000037784"/>
    </source>
</evidence>